<dbReference type="RefSeq" id="WP_132707557.1">
    <property type="nucleotide sequence ID" value="NZ_JACIGF010000002.1"/>
</dbReference>
<dbReference type="AlphaFoldDB" id="A0A4R2PQ38"/>
<evidence type="ECO:0000313" key="2">
    <source>
        <dbReference type="Proteomes" id="UP000295399"/>
    </source>
</evidence>
<dbReference type="InterPro" id="IPR024409">
    <property type="entry name" value="DUF3833"/>
</dbReference>
<comment type="caution">
    <text evidence="1">The sequence shown here is derived from an EMBL/GenBank/DDBJ whole genome shotgun (WGS) entry which is preliminary data.</text>
</comment>
<accession>A0A4R2PQ38</accession>
<name>A0A4R2PQ38_RHOSA</name>
<dbReference type="Pfam" id="PF12915">
    <property type="entry name" value="DUF3833"/>
    <property type="match status" value="1"/>
</dbReference>
<dbReference type="OrthoDB" id="9794322at2"/>
<keyword evidence="2" id="KW-1185">Reference proteome</keyword>
<gene>
    <name evidence="1" type="ORF">EV659_102311</name>
</gene>
<protein>
    <submittedName>
        <fullName evidence="1">Uncharacterized protein DUF3833</fullName>
    </submittedName>
</protein>
<sequence length="155" mass="17053">MDTLTYQDKLTLTGFFEGPVSGDGVVTGRRGDIKRRFSGAFEGARADGGLTVSEALRFDDGELSERNWLIREGRDGHYSVAPGHDTGAADIRTLDPTAGGWRWTYTMDIPVQGRSIAMKVVDLMVPLDRTHMVAHTTLAKFGIVMAHVYTSYTKN</sequence>
<dbReference type="InParanoid" id="A0A4R2PQ38"/>
<dbReference type="Proteomes" id="UP000295399">
    <property type="component" value="Unassembled WGS sequence"/>
</dbReference>
<dbReference type="EMBL" id="SLXO01000002">
    <property type="protein sequence ID" value="TCP37903.1"/>
    <property type="molecule type" value="Genomic_DNA"/>
</dbReference>
<reference evidence="1 2" key="1">
    <citation type="submission" date="2019-03" db="EMBL/GenBank/DDBJ databases">
        <title>Genomic Encyclopedia of Type Strains, Phase IV (KMG-IV): sequencing the most valuable type-strain genomes for metagenomic binning, comparative biology and taxonomic classification.</title>
        <authorList>
            <person name="Goeker M."/>
        </authorList>
    </citation>
    <scope>NUCLEOTIDE SEQUENCE [LARGE SCALE GENOMIC DNA]</scope>
    <source>
        <strain evidence="1 2">DSM 2132</strain>
    </source>
</reference>
<evidence type="ECO:0000313" key="1">
    <source>
        <dbReference type="EMBL" id="TCP37903.1"/>
    </source>
</evidence>
<proteinExistence type="predicted"/>
<organism evidence="1 2">
    <name type="scientific">Rhodothalassium salexigens DSM 2132</name>
    <dbReference type="NCBI Taxonomy" id="1188247"/>
    <lineage>
        <taxon>Bacteria</taxon>
        <taxon>Pseudomonadati</taxon>
        <taxon>Pseudomonadota</taxon>
        <taxon>Alphaproteobacteria</taxon>
        <taxon>Rhodothalassiales</taxon>
        <taxon>Rhodothalassiaceae</taxon>
        <taxon>Rhodothalassium</taxon>
    </lineage>
</organism>